<dbReference type="InterPro" id="IPR036388">
    <property type="entry name" value="WH-like_DNA-bd_sf"/>
</dbReference>
<dbReference type="InterPro" id="IPR000835">
    <property type="entry name" value="HTH_MarR-typ"/>
</dbReference>
<name>A0AAU2VT58_9ACTN</name>
<dbReference type="PANTHER" id="PTHR33164">
    <property type="entry name" value="TRANSCRIPTIONAL REGULATOR, MARR FAMILY"/>
    <property type="match status" value="1"/>
</dbReference>
<evidence type="ECO:0000259" key="5">
    <source>
        <dbReference type="PROSITE" id="PS50995"/>
    </source>
</evidence>
<dbReference type="EMBL" id="CP108313">
    <property type="protein sequence ID" value="WTW70762.1"/>
    <property type="molecule type" value="Genomic_DNA"/>
</dbReference>
<keyword evidence="2" id="KW-0238">DNA-binding</keyword>
<accession>A0AAU2VT58</accession>
<protein>
    <submittedName>
        <fullName evidence="6">MarR family winged helix-turn-helix transcriptional regulator</fullName>
    </submittedName>
</protein>
<feature type="region of interest" description="Disordered" evidence="4">
    <location>
        <begin position="1"/>
        <end position="20"/>
    </location>
</feature>
<dbReference type="GO" id="GO:0003700">
    <property type="term" value="F:DNA-binding transcription factor activity"/>
    <property type="evidence" value="ECO:0007669"/>
    <property type="project" value="InterPro"/>
</dbReference>
<dbReference type="Gene3D" id="1.10.10.10">
    <property type="entry name" value="Winged helix-like DNA-binding domain superfamily/Winged helix DNA-binding domain"/>
    <property type="match status" value="1"/>
</dbReference>
<dbReference type="InterPro" id="IPR039422">
    <property type="entry name" value="MarR/SlyA-like"/>
</dbReference>
<dbReference type="InterPro" id="IPR036390">
    <property type="entry name" value="WH_DNA-bd_sf"/>
</dbReference>
<dbReference type="GO" id="GO:0006950">
    <property type="term" value="P:response to stress"/>
    <property type="evidence" value="ECO:0007669"/>
    <property type="project" value="TreeGrafter"/>
</dbReference>
<evidence type="ECO:0000256" key="4">
    <source>
        <dbReference type="SAM" id="MobiDB-lite"/>
    </source>
</evidence>
<dbReference type="PRINTS" id="PR00598">
    <property type="entry name" value="HTHMARR"/>
</dbReference>
<dbReference type="SUPFAM" id="SSF46785">
    <property type="entry name" value="Winged helix' DNA-binding domain"/>
    <property type="match status" value="1"/>
</dbReference>
<dbReference type="Pfam" id="PF12802">
    <property type="entry name" value="MarR_2"/>
    <property type="match status" value="1"/>
</dbReference>
<evidence type="ECO:0000256" key="2">
    <source>
        <dbReference type="ARBA" id="ARBA00023125"/>
    </source>
</evidence>
<dbReference type="AlphaFoldDB" id="A0AAU2VT58"/>
<dbReference type="InterPro" id="IPR023187">
    <property type="entry name" value="Tscrpt_reg_MarR-type_CS"/>
</dbReference>
<dbReference type="PANTHER" id="PTHR33164:SF99">
    <property type="entry name" value="MARR FAMILY REGULATORY PROTEIN"/>
    <property type="match status" value="1"/>
</dbReference>
<feature type="domain" description="HTH marR-type" evidence="5">
    <location>
        <begin position="21"/>
        <end position="150"/>
    </location>
</feature>
<organism evidence="6">
    <name type="scientific">Streptomyces sp. NBC_00008</name>
    <dbReference type="NCBI Taxonomy" id="2903610"/>
    <lineage>
        <taxon>Bacteria</taxon>
        <taxon>Bacillati</taxon>
        <taxon>Actinomycetota</taxon>
        <taxon>Actinomycetes</taxon>
        <taxon>Kitasatosporales</taxon>
        <taxon>Streptomycetaceae</taxon>
        <taxon>Streptomyces</taxon>
    </lineage>
</organism>
<proteinExistence type="predicted"/>
<dbReference type="PROSITE" id="PS50995">
    <property type="entry name" value="HTH_MARR_2"/>
    <property type="match status" value="1"/>
</dbReference>
<dbReference type="GO" id="GO:0003677">
    <property type="term" value="F:DNA binding"/>
    <property type="evidence" value="ECO:0007669"/>
    <property type="project" value="UniProtKB-KW"/>
</dbReference>
<keyword evidence="1" id="KW-0805">Transcription regulation</keyword>
<dbReference type="SMART" id="SM00347">
    <property type="entry name" value="HTH_MARR"/>
    <property type="match status" value="1"/>
</dbReference>
<dbReference type="PROSITE" id="PS01117">
    <property type="entry name" value="HTH_MARR_1"/>
    <property type="match status" value="1"/>
</dbReference>
<sequence>MTTEPTPRADTAPDDRAAPAPEDLLEPLALVVRGHHDDLTAAAARHGLSTSQARALIALNEPMPMSALAAHLVCDASNATGLIGRMETRGLVVRAPAPGDRRSKVASRTPEGTRLAHTIRAEMRAVHGALEALTPQERTALLPLLNRLGQLLYA</sequence>
<evidence type="ECO:0000256" key="3">
    <source>
        <dbReference type="ARBA" id="ARBA00023163"/>
    </source>
</evidence>
<evidence type="ECO:0000313" key="6">
    <source>
        <dbReference type="EMBL" id="WTW70762.1"/>
    </source>
</evidence>
<keyword evidence="3" id="KW-0804">Transcription</keyword>
<reference evidence="6" key="1">
    <citation type="submission" date="2022-10" db="EMBL/GenBank/DDBJ databases">
        <title>The complete genomes of actinobacterial strains from the NBC collection.</title>
        <authorList>
            <person name="Joergensen T.S."/>
            <person name="Alvarez Arevalo M."/>
            <person name="Sterndorff E.B."/>
            <person name="Faurdal D."/>
            <person name="Vuksanovic O."/>
            <person name="Mourched A.-S."/>
            <person name="Charusanti P."/>
            <person name="Shaw S."/>
            <person name="Blin K."/>
            <person name="Weber T."/>
        </authorList>
    </citation>
    <scope>NUCLEOTIDE SEQUENCE</scope>
    <source>
        <strain evidence="6">NBC_00008</strain>
    </source>
</reference>
<gene>
    <name evidence="6" type="ORF">OG398_22110</name>
</gene>
<evidence type="ECO:0000256" key="1">
    <source>
        <dbReference type="ARBA" id="ARBA00023015"/>
    </source>
</evidence>
<feature type="compositionally biased region" description="Low complexity" evidence="4">
    <location>
        <begin position="1"/>
        <end position="10"/>
    </location>
</feature>